<dbReference type="InterPro" id="IPR015421">
    <property type="entry name" value="PyrdxlP-dep_Trfase_major"/>
</dbReference>
<dbReference type="Gene3D" id="3.90.1150.10">
    <property type="entry name" value="Aspartate Aminotransferase, domain 1"/>
    <property type="match status" value="1"/>
</dbReference>
<dbReference type="Proteomes" id="UP000191342">
    <property type="component" value="Unassembled WGS sequence"/>
</dbReference>
<dbReference type="PANTHER" id="PTHR30244">
    <property type="entry name" value="TRANSAMINASE"/>
    <property type="match status" value="1"/>
</dbReference>
<dbReference type="STRING" id="254877.A0A1V6SD55"/>
<dbReference type="EMBL" id="MLQL01000067">
    <property type="protein sequence ID" value="OQE11952.1"/>
    <property type="molecule type" value="Genomic_DNA"/>
</dbReference>
<comment type="caution">
    <text evidence="1">The sequence shown here is derived from an EMBL/GenBank/DDBJ whole genome shotgun (WGS) entry which is preliminary data.</text>
</comment>
<dbReference type="GO" id="GO:0000271">
    <property type="term" value="P:polysaccharide biosynthetic process"/>
    <property type="evidence" value="ECO:0007669"/>
    <property type="project" value="TreeGrafter"/>
</dbReference>
<dbReference type="PANTHER" id="PTHR30244:SF34">
    <property type="entry name" value="DTDP-4-AMINO-4,6-DIDEOXYGALACTOSE TRANSAMINASE"/>
    <property type="match status" value="1"/>
</dbReference>
<dbReference type="InterPro" id="IPR015422">
    <property type="entry name" value="PyrdxlP-dep_Trfase_small"/>
</dbReference>
<evidence type="ECO:0000313" key="1">
    <source>
        <dbReference type="EMBL" id="OQE11952.1"/>
    </source>
</evidence>
<dbReference type="SUPFAM" id="SSF53383">
    <property type="entry name" value="PLP-dependent transferases"/>
    <property type="match status" value="1"/>
</dbReference>
<proteinExistence type="predicted"/>
<dbReference type="NCBIfam" id="NF008687">
    <property type="entry name" value="PRK11706.1"/>
    <property type="match status" value="1"/>
</dbReference>
<evidence type="ECO:0000313" key="2">
    <source>
        <dbReference type="Proteomes" id="UP000191342"/>
    </source>
</evidence>
<organism evidence="1 2">
    <name type="scientific">Penicillium flavigenum</name>
    <dbReference type="NCBI Taxonomy" id="254877"/>
    <lineage>
        <taxon>Eukaryota</taxon>
        <taxon>Fungi</taxon>
        <taxon>Dikarya</taxon>
        <taxon>Ascomycota</taxon>
        <taxon>Pezizomycotina</taxon>
        <taxon>Eurotiomycetes</taxon>
        <taxon>Eurotiomycetidae</taxon>
        <taxon>Eurotiales</taxon>
        <taxon>Aspergillaceae</taxon>
        <taxon>Penicillium</taxon>
    </lineage>
</organism>
<reference evidence="2" key="1">
    <citation type="journal article" date="2017" name="Nat. Microbiol.">
        <title>Global analysis of biosynthetic gene clusters reveals vast potential of secondary metabolite production in Penicillium species.</title>
        <authorList>
            <person name="Nielsen J.C."/>
            <person name="Grijseels S."/>
            <person name="Prigent S."/>
            <person name="Ji B."/>
            <person name="Dainat J."/>
            <person name="Nielsen K.F."/>
            <person name="Frisvad J.C."/>
            <person name="Workman M."/>
            <person name="Nielsen J."/>
        </authorList>
    </citation>
    <scope>NUCLEOTIDE SEQUENCE [LARGE SCALE GENOMIC DNA]</scope>
    <source>
        <strain evidence="2">IBT 14082</strain>
    </source>
</reference>
<dbReference type="AlphaFoldDB" id="A0A1V6SD55"/>
<dbReference type="PIRSF" id="PIRSF000390">
    <property type="entry name" value="PLP_StrS"/>
    <property type="match status" value="1"/>
</dbReference>
<dbReference type="Pfam" id="PF01041">
    <property type="entry name" value="DegT_DnrJ_EryC1"/>
    <property type="match status" value="1"/>
</dbReference>
<dbReference type="OrthoDB" id="416253at2759"/>
<dbReference type="CDD" id="cd00616">
    <property type="entry name" value="AHBA_syn"/>
    <property type="match status" value="1"/>
</dbReference>
<dbReference type="GO" id="GO:0030170">
    <property type="term" value="F:pyridoxal phosphate binding"/>
    <property type="evidence" value="ECO:0007669"/>
    <property type="project" value="TreeGrafter"/>
</dbReference>
<dbReference type="FunFam" id="3.40.640.10:FF:000037">
    <property type="entry name" value="dTDP-4-amino-4,6-dideoxygalactose transaminase"/>
    <property type="match status" value="1"/>
</dbReference>
<dbReference type="InterPro" id="IPR000653">
    <property type="entry name" value="DegT/StrS_aminotransferase"/>
</dbReference>
<evidence type="ECO:0008006" key="3">
    <source>
        <dbReference type="Google" id="ProtNLM"/>
    </source>
</evidence>
<keyword evidence="2" id="KW-1185">Reference proteome</keyword>
<dbReference type="InterPro" id="IPR012749">
    <property type="entry name" value="WecE-like"/>
</dbReference>
<sequence>MIPNNIPPVTGKELEYIAQVLSGGALGEGGPFSKRCQHWLEEHLHGSKVFLTPSCTAALELAALSLDLEPGDEVIVPSYTFMSTANAFLLRGASLVYVDIDPGTMNIDPVKVREAITLKTRAIVPVHYAGVPCDMDAIFESIGPRKDIYIVEDAAQGLFSFDRNGKALGSIGNLGCLSFGGTKNLTSGGAGGAIIVNDKTLIDRVETIRDKGTNRPQFLKGEVDHYTWQRAGVSHVLTEIQSAYLWAQLECAGEIQSHRLRIWELYRQALVPLVGERLELPPICLQGQHNAHIFFVKLKNKEELVQFTSAMQDKGISVSAHYSPLHRSVPGSQGRHVLHPQDHTSTESERLVRLPLFYAMTKAQADYVIEQVKLYFA</sequence>
<accession>A0A1V6SD55</accession>
<dbReference type="Gene3D" id="3.40.640.10">
    <property type="entry name" value="Type I PLP-dependent aspartate aminotransferase-like (Major domain)"/>
    <property type="match status" value="1"/>
</dbReference>
<protein>
    <recommendedName>
        <fullName evidence="3">dTDP-4-amino-4,6-dideoxygalactose transaminase</fullName>
    </recommendedName>
</protein>
<gene>
    <name evidence="1" type="ORF">PENFLA_c067G09724</name>
</gene>
<dbReference type="InterPro" id="IPR015424">
    <property type="entry name" value="PyrdxlP-dep_Trfase"/>
</dbReference>
<dbReference type="GO" id="GO:0019180">
    <property type="term" value="F:dTDP-4-amino-4,6-dideoxygalactose transaminase activity"/>
    <property type="evidence" value="ECO:0007669"/>
    <property type="project" value="TreeGrafter"/>
</dbReference>
<name>A0A1V6SD55_9EURO</name>
<dbReference type="NCBIfam" id="TIGR02379">
    <property type="entry name" value="ECA_wecE"/>
    <property type="match status" value="1"/>
</dbReference>